<evidence type="ECO:0000259" key="10">
    <source>
        <dbReference type="PROSITE" id="PS50112"/>
    </source>
</evidence>
<feature type="transmembrane region" description="Helical" evidence="8">
    <location>
        <begin position="195"/>
        <end position="222"/>
    </location>
</feature>
<dbReference type="Gene3D" id="1.10.287.130">
    <property type="match status" value="1"/>
</dbReference>
<feature type="domain" description="Histidine kinase" evidence="9">
    <location>
        <begin position="936"/>
        <end position="1186"/>
    </location>
</feature>
<feature type="transmembrane region" description="Helical" evidence="8">
    <location>
        <begin position="36"/>
        <end position="55"/>
    </location>
</feature>
<evidence type="ECO:0000256" key="4">
    <source>
        <dbReference type="ARBA" id="ARBA00012438"/>
    </source>
</evidence>
<dbReference type="PROSITE" id="PS50109">
    <property type="entry name" value="HIS_KIN"/>
    <property type="match status" value="1"/>
</dbReference>
<dbReference type="GO" id="GO:0016020">
    <property type="term" value="C:membrane"/>
    <property type="evidence" value="ECO:0007669"/>
    <property type="project" value="UniProtKB-SubCell"/>
</dbReference>
<dbReference type="CDD" id="cd10322">
    <property type="entry name" value="SLC5sbd"/>
    <property type="match status" value="1"/>
</dbReference>
<feature type="transmembrane region" description="Helical" evidence="8">
    <location>
        <begin position="6"/>
        <end position="24"/>
    </location>
</feature>
<feature type="transmembrane region" description="Helical" evidence="8">
    <location>
        <begin position="114"/>
        <end position="133"/>
    </location>
</feature>
<dbReference type="Gene3D" id="3.30.450.20">
    <property type="entry name" value="PAS domain"/>
    <property type="match status" value="2"/>
</dbReference>
<dbReference type="Gene3D" id="1.20.1730.10">
    <property type="entry name" value="Sodium/glucose cotransporter"/>
    <property type="match status" value="1"/>
</dbReference>
<dbReference type="CDD" id="cd00130">
    <property type="entry name" value="PAS"/>
    <property type="match status" value="1"/>
</dbReference>
<sequence length="1186" mass="125863">MSGTLFFLAVIASVIALFGLAMAADRRSAPAGAGRLGGVVYALSLAVFCTSWTFYGSVGRAATGGIGFLAVYLGPVLLFLFGRPVLDRVIRTAKAHHSTSIADLISARHGNSRALARLVTVIAVIGILPYISLQLKAIGVSFDILLHYPDLAGLAGRQPPPVWRDPAVHTALILTVFCILFGTRHIDATEQHRGLVTVVALESVIKLLAFLAVGGFVVWGMFNGLGDLLSRIAGTPAAGLLDVAPSLGSLDWWAVVLASAAAVICLPRQFQVLVVENTSRSHLRTAGWLFPLYLVAINLFVLPIAMAGILVLGDRQVPADTFVLTLPIAGQQPWLALAAFIGGLSAATAMVLIEVTALSTMVSNDLVMPLILRRLMAAERDPVRVIKLVRRVSIVAVLMLAYAYVRIIGESRTLVSIGLVSFVAAAQFAPALFAGLYLRRPSRQGAIWGLAAGFAVWGYTLLVPSFAESGWLGREFLATGFFGTSLLAPRALFGLHGLNEISHALFWSLAANAGCYLIGMAAGGTESTAGRAARASGPVTIPAASLQGLVERFIGEERGRRAFADYAATLATPPPPEAGPDHPFVGLAEKLLAGTVGNASARIMVAGAFGGEGIDPAHIRSMLKDASDAIESSRAILADALDHLGQGVTVVDADLRLVAWNNRFVELARLPGDLVAHGAPLEAIVRHNAYHGGYGPGEAETLIATRLAWLRKGLPFHDEREQPDGSVLEVIGKPLPNGGYVTTYTDVTRRHRAEQKLRHANDELESRVEARTSELSKEVRVRALTETALRRSRERLKGITDSLFEGVLMVTAEGVIAFANPSAKQLLGFAEERGDIEGHPLDELMRMRGKDGERAFADSPLGRSLADGSPFHDNDAEFVTAAGAAVAVAYACIPLANEEGRRSVIVSFRDITLLKAAQRDALQASRLASVGQLAAGIAHEINTPVQYIGDNLNFIRGAMVKLISVARAGQDLAATAPSSEAASRFEAEIAAAKLPFLLTEAPVAVQESLDGVAQIAKIVLSMKEFSHPGTTEKVAADINRALESTLTVSHNVWKQVATVETAFAPDLPHLLCFPSELNQVFLNLIVNAAQAIEASGKPLPGRITITTSRQDGAVEVSVTDTGTGIPPAIRNRIFDPFFTTKEVGKGTGQGLAICRDVVVVKHGGSLNVESEDGQGARFIMRIPLAD</sequence>
<reference evidence="11 12" key="1">
    <citation type="journal article" date="2014" name="Genome Announc.">
        <title>Draft Genome Sequence of Magnetospirillum sp. Strain SO-1, a Freshwater Magnetotactic Bacterium Isolated from the Ol'khovka River, Russia.</title>
        <authorList>
            <person name="Grouzdev D.S."/>
            <person name="Dziuba M.V."/>
            <person name="Sukhacheva M.S."/>
            <person name="Mardanov A.V."/>
            <person name="Beletskiy A.V."/>
            <person name="Kuznetsov B.B."/>
            <person name="Skryabin K.G."/>
        </authorList>
    </citation>
    <scope>NUCLEOTIDE SEQUENCE [LARGE SCALE GENOMIC DNA]</scope>
    <source>
        <strain evidence="11 12">SO-1</strain>
    </source>
</reference>
<dbReference type="OrthoDB" id="9764438at2"/>
<evidence type="ECO:0000256" key="8">
    <source>
        <dbReference type="SAM" id="Phobius"/>
    </source>
</evidence>
<evidence type="ECO:0000256" key="1">
    <source>
        <dbReference type="ARBA" id="ARBA00000085"/>
    </source>
</evidence>
<keyword evidence="5 8" id="KW-0812">Transmembrane</keyword>
<dbReference type="Pfam" id="PF13426">
    <property type="entry name" value="PAS_9"/>
    <property type="match status" value="1"/>
</dbReference>
<dbReference type="InterPro" id="IPR035965">
    <property type="entry name" value="PAS-like_dom_sf"/>
</dbReference>
<feature type="transmembrane region" description="Helical" evidence="8">
    <location>
        <begin position="445"/>
        <end position="464"/>
    </location>
</feature>
<keyword evidence="11" id="KW-0418">Kinase</keyword>
<dbReference type="PROSITE" id="PS50112">
    <property type="entry name" value="PAS"/>
    <property type="match status" value="1"/>
</dbReference>
<evidence type="ECO:0000256" key="7">
    <source>
        <dbReference type="ARBA" id="ARBA00023136"/>
    </source>
</evidence>
<dbReference type="eggNOG" id="COG0591">
    <property type="taxonomic scope" value="Bacteria"/>
</dbReference>
<dbReference type="GO" id="GO:0022857">
    <property type="term" value="F:transmembrane transporter activity"/>
    <property type="evidence" value="ECO:0007669"/>
    <property type="project" value="InterPro"/>
</dbReference>
<protein>
    <recommendedName>
        <fullName evidence="4">histidine kinase</fullName>
        <ecNumber evidence="4">2.7.13.3</ecNumber>
    </recommendedName>
</protein>
<feature type="domain" description="PAS" evidence="10">
    <location>
        <begin position="792"/>
        <end position="832"/>
    </location>
</feature>
<dbReference type="SUPFAM" id="SSF55785">
    <property type="entry name" value="PYP-like sensor domain (PAS domain)"/>
    <property type="match status" value="2"/>
</dbReference>
<dbReference type="Pfam" id="PF02518">
    <property type="entry name" value="HATPase_c"/>
    <property type="match status" value="1"/>
</dbReference>
<dbReference type="STRING" id="1244869.H261_16336"/>
<dbReference type="RefSeq" id="WP_008619576.1">
    <property type="nucleotide sequence ID" value="NZ_AONQ01000050.1"/>
</dbReference>
<evidence type="ECO:0000256" key="2">
    <source>
        <dbReference type="ARBA" id="ARBA00004141"/>
    </source>
</evidence>
<feature type="transmembrane region" description="Helical" evidence="8">
    <location>
        <begin position="288"/>
        <end position="312"/>
    </location>
</feature>
<dbReference type="InterPro" id="IPR036890">
    <property type="entry name" value="HATPase_C_sf"/>
</dbReference>
<evidence type="ECO:0000256" key="6">
    <source>
        <dbReference type="ARBA" id="ARBA00022989"/>
    </source>
</evidence>
<feature type="transmembrane region" description="Helical" evidence="8">
    <location>
        <begin position="388"/>
        <end position="408"/>
    </location>
</feature>
<dbReference type="PANTHER" id="PTHR43065">
    <property type="entry name" value="SENSOR HISTIDINE KINASE"/>
    <property type="match status" value="1"/>
</dbReference>
<dbReference type="Gene3D" id="3.30.565.10">
    <property type="entry name" value="Histidine kinase-like ATPase, C-terminal domain"/>
    <property type="match status" value="1"/>
</dbReference>
<organism evidence="11 12">
    <name type="scientific">Paramagnetospirillum caucaseum</name>
    <dbReference type="NCBI Taxonomy" id="1244869"/>
    <lineage>
        <taxon>Bacteria</taxon>
        <taxon>Pseudomonadati</taxon>
        <taxon>Pseudomonadota</taxon>
        <taxon>Alphaproteobacteria</taxon>
        <taxon>Rhodospirillales</taxon>
        <taxon>Magnetospirillaceae</taxon>
        <taxon>Paramagnetospirillum</taxon>
    </lineage>
</organism>
<feature type="transmembrane region" description="Helical" evidence="8">
    <location>
        <begin position="250"/>
        <end position="267"/>
    </location>
</feature>
<dbReference type="PANTHER" id="PTHR43065:SF50">
    <property type="entry name" value="HISTIDINE KINASE"/>
    <property type="match status" value="1"/>
</dbReference>
<comment type="caution">
    <text evidence="11">The sequence shown here is derived from an EMBL/GenBank/DDBJ whole genome shotgun (WGS) entry which is preliminary data.</text>
</comment>
<feature type="transmembrane region" description="Helical" evidence="8">
    <location>
        <begin position="414"/>
        <end position="438"/>
    </location>
</feature>
<dbReference type="SMART" id="SM00091">
    <property type="entry name" value="PAS"/>
    <property type="match status" value="2"/>
</dbReference>
<accession>M3A8K0</accession>
<dbReference type="InterPro" id="IPR003594">
    <property type="entry name" value="HATPase_dom"/>
</dbReference>
<dbReference type="SUPFAM" id="SSF55874">
    <property type="entry name" value="ATPase domain of HSP90 chaperone/DNA topoisomerase II/histidine kinase"/>
    <property type="match status" value="1"/>
</dbReference>
<dbReference type="eggNOG" id="COG4191">
    <property type="taxonomic scope" value="Bacteria"/>
</dbReference>
<feature type="transmembrane region" description="Helical" evidence="8">
    <location>
        <begin position="166"/>
        <end position="183"/>
    </location>
</feature>
<dbReference type="InterPro" id="IPR004358">
    <property type="entry name" value="Sig_transdc_His_kin-like_C"/>
</dbReference>
<dbReference type="InterPro" id="IPR001734">
    <property type="entry name" value="Na/solute_symporter"/>
</dbReference>
<dbReference type="PATRIC" id="fig|1244869.3.peg.3277"/>
<keyword evidence="6 8" id="KW-1133">Transmembrane helix</keyword>
<dbReference type="Pfam" id="PF12860">
    <property type="entry name" value="PAS_7"/>
    <property type="match status" value="1"/>
</dbReference>
<name>M3A8K0_9PROT</name>
<evidence type="ECO:0000256" key="3">
    <source>
        <dbReference type="ARBA" id="ARBA00006434"/>
    </source>
</evidence>
<evidence type="ECO:0000259" key="9">
    <source>
        <dbReference type="PROSITE" id="PS50109"/>
    </source>
</evidence>
<comment type="similarity">
    <text evidence="3">Belongs to the sodium:solute symporter (SSF) (TC 2.A.21) family.</text>
</comment>
<dbReference type="EC" id="2.7.13.3" evidence="4"/>
<comment type="subcellular location">
    <subcellularLocation>
        <location evidence="2">Membrane</location>
        <topology evidence="2">Multi-pass membrane protein</topology>
    </subcellularLocation>
</comment>
<dbReference type="SMART" id="SM00387">
    <property type="entry name" value="HATPase_c"/>
    <property type="match status" value="1"/>
</dbReference>
<feature type="transmembrane region" description="Helical" evidence="8">
    <location>
        <begin position="61"/>
        <end position="81"/>
    </location>
</feature>
<comment type="catalytic activity">
    <reaction evidence="1">
        <text>ATP + protein L-histidine = ADP + protein N-phospho-L-histidine.</text>
        <dbReference type="EC" id="2.7.13.3"/>
    </reaction>
</comment>
<keyword evidence="12" id="KW-1185">Reference proteome</keyword>
<dbReference type="PRINTS" id="PR00344">
    <property type="entry name" value="BCTRLSENSOR"/>
</dbReference>
<dbReference type="InterPro" id="IPR038377">
    <property type="entry name" value="Na/Glc_symporter_sf"/>
</dbReference>
<evidence type="ECO:0000313" key="12">
    <source>
        <dbReference type="Proteomes" id="UP000011744"/>
    </source>
</evidence>
<dbReference type="NCBIfam" id="TIGR00229">
    <property type="entry name" value="sensory_box"/>
    <property type="match status" value="1"/>
</dbReference>
<keyword evidence="11" id="KW-0808">Transferase</keyword>
<gene>
    <name evidence="11" type="ORF">H261_16336</name>
</gene>
<dbReference type="Proteomes" id="UP000011744">
    <property type="component" value="Unassembled WGS sequence"/>
</dbReference>
<evidence type="ECO:0000313" key="11">
    <source>
        <dbReference type="EMBL" id="EME68849.1"/>
    </source>
</evidence>
<dbReference type="InterPro" id="IPR005467">
    <property type="entry name" value="His_kinase_dom"/>
</dbReference>
<dbReference type="AlphaFoldDB" id="M3A8K0"/>
<proteinExistence type="inferred from homology"/>
<dbReference type="EMBL" id="AONQ01000050">
    <property type="protein sequence ID" value="EME68849.1"/>
    <property type="molecule type" value="Genomic_DNA"/>
</dbReference>
<dbReference type="GO" id="GO:0004673">
    <property type="term" value="F:protein histidine kinase activity"/>
    <property type="evidence" value="ECO:0007669"/>
    <property type="project" value="UniProtKB-EC"/>
</dbReference>
<feature type="transmembrane region" description="Helical" evidence="8">
    <location>
        <begin position="334"/>
        <end position="367"/>
    </location>
</feature>
<keyword evidence="7 8" id="KW-0472">Membrane</keyword>
<evidence type="ECO:0000256" key="5">
    <source>
        <dbReference type="ARBA" id="ARBA00022692"/>
    </source>
</evidence>
<dbReference type="PROSITE" id="PS50283">
    <property type="entry name" value="NA_SOLUT_SYMP_3"/>
    <property type="match status" value="1"/>
</dbReference>
<dbReference type="InterPro" id="IPR000014">
    <property type="entry name" value="PAS"/>
</dbReference>